<keyword evidence="3" id="KW-1185">Reference proteome</keyword>
<evidence type="ECO:0000256" key="1">
    <source>
        <dbReference type="SAM" id="Phobius"/>
    </source>
</evidence>
<comment type="caution">
    <text evidence="2">The sequence shown here is derived from an EMBL/GenBank/DDBJ whole genome shotgun (WGS) entry which is preliminary data.</text>
</comment>
<gene>
    <name evidence="2" type="ORF">ODALV1_LOCUS27119</name>
</gene>
<sequence length="281" mass="32503">MMLWFTFGVPAGQALVIAGFLDVLIGMAKCLHAFMRSMFGDGHNRRELTEFSWHLDYLELTQAGIEGSKIILAIVLWIGVILIGRLLVLKVWIYLTIAVDLLQLLLIGVINYHFWLTDVKSEKYVSPFHFIYITIIRLLMRAYLIVVAMNYTKTYAKFRSKVEIATSTNVTPAIQRRQEQCQNELAKELMPIGMGFCKLFQFYLIDADRLARFLLISDFVWCVCKVLSREVSQAVFGREELFYPSSSYLTPILVEERFIRISRILFDVYFLQAIHKVSEGV</sequence>
<evidence type="ECO:0000313" key="3">
    <source>
        <dbReference type="Proteomes" id="UP001642540"/>
    </source>
</evidence>
<feature type="transmembrane region" description="Helical" evidence="1">
    <location>
        <begin position="95"/>
        <end position="116"/>
    </location>
</feature>
<feature type="transmembrane region" description="Helical" evidence="1">
    <location>
        <begin position="128"/>
        <end position="151"/>
    </location>
</feature>
<keyword evidence="1" id="KW-0472">Membrane</keyword>
<dbReference type="Proteomes" id="UP001642540">
    <property type="component" value="Unassembled WGS sequence"/>
</dbReference>
<dbReference type="EMBL" id="CAXLJM020000120">
    <property type="protein sequence ID" value="CAL8137872.1"/>
    <property type="molecule type" value="Genomic_DNA"/>
</dbReference>
<feature type="transmembrane region" description="Helical" evidence="1">
    <location>
        <begin position="70"/>
        <end position="88"/>
    </location>
</feature>
<name>A0ABP1RWT0_9HEXA</name>
<reference evidence="2 3" key="1">
    <citation type="submission" date="2024-08" db="EMBL/GenBank/DDBJ databases">
        <authorList>
            <person name="Cucini C."/>
            <person name="Frati F."/>
        </authorList>
    </citation>
    <scope>NUCLEOTIDE SEQUENCE [LARGE SCALE GENOMIC DNA]</scope>
</reference>
<feature type="transmembrane region" description="Helical" evidence="1">
    <location>
        <begin position="12"/>
        <end position="35"/>
    </location>
</feature>
<keyword evidence="1" id="KW-0812">Transmembrane</keyword>
<accession>A0ABP1RWT0</accession>
<evidence type="ECO:0008006" key="4">
    <source>
        <dbReference type="Google" id="ProtNLM"/>
    </source>
</evidence>
<protein>
    <recommendedName>
        <fullName evidence="4">Gustatory receptor</fullName>
    </recommendedName>
</protein>
<keyword evidence="1" id="KW-1133">Transmembrane helix</keyword>
<evidence type="ECO:0000313" key="2">
    <source>
        <dbReference type="EMBL" id="CAL8137872.1"/>
    </source>
</evidence>
<organism evidence="2 3">
    <name type="scientific">Orchesella dallaii</name>
    <dbReference type="NCBI Taxonomy" id="48710"/>
    <lineage>
        <taxon>Eukaryota</taxon>
        <taxon>Metazoa</taxon>
        <taxon>Ecdysozoa</taxon>
        <taxon>Arthropoda</taxon>
        <taxon>Hexapoda</taxon>
        <taxon>Collembola</taxon>
        <taxon>Entomobryomorpha</taxon>
        <taxon>Entomobryoidea</taxon>
        <taxon>Orchesellidae</taxon>
        <taxon>Orchesellinae</taxon>
        <taxon>Orchesella</taxon>
    </lineage>
</organism>
<proteinExistence type="predicted"/>